<dbReference type="RefSeq" id="WP_095747759.1">
    <property type="nucleotide sequence ID" value="NZ_CP023284.1"/>
</dbReference>
<dbReference type="Pfam" id="PF11017">
    <property type="entry name" value="DUF2855"/>
    <property type="match status" value="1"/>
</dbReference>
<organism evidence="1 2">
    <name type="scientific">Variovorax boronicumulans</name>
    <dbReference type="NCBI Taxonomy" id="436515"/>
    <lineage>
        <taxon>Bacteria</taxon>
        <taxon>Pseudomonadati</taxon>
        <taxon>Pseudomonadota</taxon>
        <taxon>Betaproteobacteria</taxon>
        <taxon>Burkholderiales</taxon>
        <taxon>Comamonadaceae</taxon>
        <taxon>Variovorax</taxon>
    </lineage>
</organism>
<protein>
    <recommendedName>
        <fullName evidence="3">DUF2855 domain-containing protein</fullName>
    </recommendedName>
</protein>
<evidence type="ECO:0000313" key="2">
    <source>
        <dbReference type="Proteomes" id="UP000217154"/>
    </source>
</evidence>
<dbReference type="KEGG" id="vbo:CKY39_30680"/>
<sequence length="372" mass="40891">MSTTHLLIRKDQLATARLHTDTTERPLADGQVRVRIDSFALTSNNITYAAFGDAMSYWQFFPSEEEGWGSIPVWGFASVVQSQHPGVAVGERIYGYWPMSTSAVLSPDRLSPSRFTDAAAHRAELPAVYNQYFRCNADPLYTTDTEDLQALLRPLFITSWLIDDFMADNDFFGATTMLLSSASSKTAYGTAFQLHQRDGIEVVGLTSPANVAFCQSLGCYDRVVTYDALDTIAADTPCVYIDFAGNGELRTAIHERFTNLKYSSSIGGTHVEQLAAKGAGKSLTGPRATLFFAPAQIKKRTTEWGADEFGRRMVAAWHRFLATVTDTSNPWLHTEHHHGGEAVQAAYAQVLAGKGDPRTGHILSLYKQAGAR</sequence>
<reference evidence="1 2" key="1">
    <citation type="submission" date="2017-09" db="EMBL/GenBank/DDBJ databases">
        <title>The diverse metabolic capabilities of V. boronicumulans make it an excellent choice for continued studies on novel biodegradation.</title>
        <authorList>
            <person name="Sun S."/>
        </authorList>
    </citation>
    <scope>NUCLEOTIDE SEQUENCE [LARGE SCALE GENOMIC DNA]</scope>
    <source>
        <strain evidence="1 2">J1</strain>
    </source>
</reference>
<gene>
    <name evidence="1" type="ORF">CKY39_30680</name>
</gene>
<accession>A0A250DUD8</accession>
<evidence type="ECO:0008006" key="3">
    <source>
        <dbReference type="Google" id="ProtNLM"/>
    </source>
</evidence>
<dbReference type="AlphaFoldDB" id="A0A250DUD8"/>
<proteinExistence type="predicted"/>
<dbReference type="EMBL" id="CP023284">
    <property type="protein sequence ID" value="ATA57988.1"/>
    <property type="molecule type" value="Genomic_DNA"/>
</dbReference>
<dbReference type="Proteomes" id="UP000217154">
    <property type="component" value="Chromosome"/>
</dbReference>
<evidence type="ECO:0000313" key="1">
    <source>
        <dbReference type="EMBL" id="ATA57988.1"/>
    </source>
</evidence>
<name>A0A250DUD8_9BURK</name>
<dbReference type="InterPro" id="IPR021276">
    <property type="entry name" value="DUF2855"/>
</dbReference>